<feature type="region of interest" description="Disordered" evidence="1">
    <location>
        <begin position="342"/>
        <end position="361"/>
    </location>
</feature>
<sequence>MAAIAIWKRFGLEEEYRKLMGAGALSTDGYPTGEGRRVVSATNVFATDPYSLPPGADAQLVALYPKLAELSRESCYISELGLEKMAADIRSRMPHRRSPVSESQNTLVEPFSVGSPVARRQMEDTKPSPALDTFSYKPNSYLDTDRNRDNNARSGYLVHESVDRLAPKLNCGPISNGNIFDGDSCRSRVFGYGTTGNPPNPRFANEQNDNFNFQKEFLSAFQPGVESKNDYEMIETPVIDKGVKKANPYNAGTLVSPFPWEQSLDAQRSGARRYTPRARIPEASEQRYPSYISRGASHISSVPNSRQFNRVDEALNLFDSSRPPRDFSARSPIRSIMRDSEHSYGYKNSKSSPTTLYHNFL</sequence>
<dbReference type="Proteomes" id="UP001195914">
    <property type="component" value="Unassembled WGS sequence"/>
</dbReference>
<feature type="region of interest" description="Disordered" evidence="1">
    <location>
        <begin position="93"/>
        <end position="148"/>
    </location>
</feature>
<evidence type="ECO:0000256" key="1">
    <source>
        <dbReference type="SAM" id="MobiDB-lite"/>
    </source>
</evidence>
<feature type="compositionally biased region" description="Polar residues" evidence="1">
    <location>
        <begin position="346"/>
        <end position="361"/>
    </location>
</feature>
<protein>
    <submittedName>
        <fullName evidence="2">Uncharacterized protein</fullName>
    </submittedName>
</protein>
<proteinExistence type="predicted"/>
<evidence type="ECO:0000313" key="3">
    <source>
        <dbReference type="Proteomes" id="UP001195914"/>
    </source>
</evidence>
<accession>A0AAD9LE44</accession>
<evidence type="ECO:0000313" key="2">
    <source>
        <dbReference type="EMBL" id="KAK1933113.1"/>
    </source>
</evidence>
<dbReference type="EMBL" id="JAHBMH010000073">
    <property type="protein sequence ID" value="KAK1933113.1"/>
    <property type="molecule type" value="Genomic_DNA"/>
</dbReference>
<dbReference type="AlphaFoldDB" id="A0AAD9LE44"/>
<organism evidence="2 3">
    <name type="scientific">Babesia divergens</name>
    <dbReference type="NCBI Taxonomy" id="32595"/>
    <lineage>
        <taxon>Eukaryota</taxon>
        <taxon>Sar</taxon>
        <taxon>Alveolata</taxon>
        <taxon>Apicomplexa</taxon>
        <taxon>Aconoidasida</taxon>
        <taxon>Piroplasmida</taxon>
        <taxon>Babesiidae</taxon>
        <taxon>Babesia</taxon>
    </lineage>
</organism>
<gene>
    <name evidence="2" type="ORF">X943_002213</name>
</gene>
<comment type="caution">
    <text evidence="2">The sequence shown here is derived from an EMBL/GenBank/DDBJ whole genome shotgun (WGS) entry which is preliminary data.</text>
</comment>
<reference evidence="2" key="1">
    <citation type="journal article" date="2014" name="Nucleic Acids Res.">
        <title>The evolutionary dynamics of variant antigen genes in Babesia reveal a history of genomic innovation underlying host-parasite interaction.</title>
        <authorList>
            <person name="Jackson A.P."/>
            <person name="Otto T.D."/>
            <person name="Darby A."/>
            <person name="Ramaprasad A."/>
            <person name="Xia D."/>
            <person name="Echaide I.E."/>
            <person name="Farber M."/>
            <person name="Gahlot S."/>
            <person name="Gamble J."/>
            <person name="Gupta D."/>
            <person name="Gupta Y."/>
            <person name="Jackson L."/>
            <person name="Malandrin L."/>
            <person name="Malas T.B."/>
            <person name="Moussa E."/>
            <person name="Nair M."/>
            <person name="Reid A.J."/>
            <person name="Sanders M."/>
            <person name="Sharma J."/>
            <person name="Tracey A."/>
            <person name="Quail M.A."/>
            <person name="Weir W."/>
            <person name="Wastling J.M."/>
            <person name="Hall N."/>
            <person name="Willadsen P."/>
            <person name="Lingelbach K."/>
            <person name="Shiels B."/>
            <person name="Tait A."/>
            <person name="Berriman M."/>
            <person name="Allred D.R."/>
            <person name="Pain A."/>
        </authorList>
    </citation>
    <scope>NUCLEOTIDE SEQUENCE</scope>
    <source>
        <strain evidence="2">1802A</strain>
    </source>
</reference>
<keyword evidence="3" id="KW-1185">Reference proteome</keyword>
<name>A0AAD9LE44_BABDI</name>
<reference evidence="2" key="2">
    <citation type="submission" date="2021-05" db="EMBL/GenBank/DDBJ databases">
        <authorList>
            <person name="Pain A."/>
        </authorList>
    </citation>
    <scope>NUCLEOTIDE SEQUENCE</scope>
    <source>
        <strain evidence="2">1802A</strain>
    </source>
</reference>